<comment type="caution">
    <text evidence="1">The sequence shown here is derived from an EMBL/GenBank/DDBJ whole genome shotgun (WGS) entry which is preliminary data.</text>
</comment>
<accession>A0ABR2S7X7</accession>
<sequence length="73" mass="8546">MYILIRCLVAKKKKRTNVKFTSLRTKAFFLESEIYILGFIAPAYFLEKGASSISVRREVNLMGWCKKYEYGLL</sequence>
<gene>
    <name evidence="1" type="ORF">V6N11_011321</name>
</gene>
<name>A0ABR2S7X7_9ROSI</name>
<evidence type="ECO:0000313" key="1">
    <source>
        <dbReference type="EMBL" id="KAK9021327.1"/>
    </source>
</evidence>
<dbReference type="Proteomes" id="UP001396334">
    <property type="component" value="Unassembled WGS sequence"/>
</dbReference>
<dbReference type="EMBL" id="JBBPBN010000016">
    <property type="protein sequence ID" value="KAK9021327.1"/>
    <property type="molecule type" value="Genomic_DNA"/>
</dbReference>
<protein>
    <submittedName>
        <fullName evidence="1">Uncharacterized protein</fullName>
    </submittedName>
</protein>
<evidence type="ECO:0000313" key="2">
    <source>
        <dbReference type="Proteomes" id="UP001396334"/>
    </source>
</evidence>
<organism evidence="1 2">
    <name type="scientific">Hibiscus sabdariffa</name>
    <name type="common">roselle</name>
    <dbReference type="NCBI Taxonomy" id="183260"/>
    <lineage>
        <taxon>Eukaryota</taxon>
        <taxon>Viridiplantae</taxon>
        <taxon>Streptophyta</taxon>
        <taxon>Embryophyta</taxon>
        <taxon>Tracheophyta</taxon>
        <taxon>Spermatophyta</taxon>
        <taxon>Magnoliopsida</taxon>
        <taxon>eudicotyledons</taxon>
        <taxon>Gunneridae</taxon>
        <taxon>Pentapetalae</taxon>
        <taxon>rosids</taxon>
        <taxon>malvids</taxon>
        <taxon>Malvales</taxon>
        <taxon>Malvaceae</taxon>
        <taxon>Malvoideae</taxon>
        <taxon>Hibiscus</taxon>
    </lineage>
</organism>
<keyword evidence="2" id="KW-1185">Reference proteome</keyword>
<reference evidence="1 2" key="1">
    <citation type="journal article" date="2024" name="G3 (Bethesda)">
        <title>Genome assembly of Hibiscus sabdariffa L. provides insights into metabolisms of medicinal natural products.</title>
        <authorList>
            <person name="Kim T."/>
        </authorList>
    </citation>
    <scope>NUCLEOTIDE SEQUENCE [LARGE SCALE GENOMIC DNA]</scope>
    <source>
        <strain evidence="1">TK-2024</strain>
        <tissue evidence="1">Old leaves</tissue>
    </source>
</reference>
<proteinExistence type="predicted"/>